<dbReference type="InterPro" id="IPR027417">
    <property type="entry name" value="P-loop_NTPase"/>
</dbReference>
<dbReference type="InterPro" id="IPR019734">
    <property type="entry name" value="TPR_rpt"/>
</dbReference>
<accession>A0ABY2FKK1</accession>
<keyword evidence="3 8" id="KW-0238">DNA-binding</keyword>
<dbReference type="InterPro" id="IPR051677">
    <property type="entry name" value="AfsR-DnrI-RedD_regulator"/>
</dbReference>
<dbReference type="Pfam" id="PF03704">
    <property type="entry name" value="BTAD"/>
    <property type="match status" value="1"/>
</dbReference>
<dbReference type="InterPro" id="IPR036388">
    <property type="entry name" value="WH-like_DNA-bd_sf"/>
</dbReference>
<feature type="domain" description="Bacterial transcriptional activator" evidence="7">
    <location>
        <begin position="101"/>
        <end position="243"/>
    </location>
</feature>
<dbReference type="SMART" id="SM00862">
    <property type="entry name" value="Trans_reg_C"/>
    <property type="match status" value="1"/>
</dbReference>
<evidence type="ECO:0000313" key="8">
    <source>
        <dbReference type="EMBL" id="TDW93324.1"/>
    </source>
</evidence>
<evidence type="ECO:0000256" key="1">
    <source>
        <dbReference type="ARBA" id="ARBA00005820"/>
    </source>
</evidence>
<dbReference type="InterPro" id="IPR016032">
    <property type="entry name" value="Sig_transdc_resp-reg_C-effctor"/>
</dbReference>
<evidence type="ECO:0000259" key="6">
    <source>
        <dbReference type="SMART" id="SM00862"/>
    </source>
</evidence>
<comment type="caution">
    <text evidence="8">The sequence shown here is derived from an EMBL/GenBank/DDBJ whole genome shotgun (WGS) entry which is preliminary data.</text>
</comment>
<dbReference type="Gene3D" id="3.40.50.300">
    <property type="entry name" value="P-loop containing nucleotide triphosphate hydrolases"/>
    <property type="match status" value="1"/>
</dbReference>
<dbReference type="GO" id="GO:0003677">
    <property type="term" value="F:DNA binding"/>
    <property type="evidence" value="ECO:0007669"/>
    <property type="project" value="UniProtKB-KW"/>
</dbReference>
<feature type="domain" description="OmpR/PhoB-type" evidence="6">
    <location>
        <begin position="24"/>
        <end position="94"/>
    </location>
</feature>
<dbReference type="PANTHER" id="PTHR35807:SF1">
    <property type="entry name" value="TRANSCRIPTIONAL REGULATOR REDD"/>
    <property type="match status" value="1"/>
</dbReference>
<keyword evidence="2" id="KW-0805">Transcription regulation</keyword>
<name>A0ABY2FKK1_9ACTN</name>
<protein>
    <submittedName>
        <fullName evidence="8">DNA-binding SARP family transcriptional activator</fullName>
    </submittedName>
</protein>
<comment type="similarity">
    <text evidence="1">Belongs to the AfsR/DnrI/RedD regulatory family.</text>
</comment>
<evidence type="ECO:0000259" key="7">
    <source>
        <dbReference type="SMART" id="SM01043"/>
    </source>
</evidence>
<organism evidence="8 9">
    <name type="scientific">Kribbella pratensis</name>
    <dbReference type="NCBI Taxonomy" id="2512112"/>
    <lineage>
        <taxon>Bacteria</taxon>
        <taxon>Bacillati</taxon>
        <taxon>Actinomycetota</taxon>
        <taxon>Actinomycetes</taxon>
        <taxon>Propionibacteriales</taxon>
        <taxon>Kribbellaceae</taxon>
        <taxon>Kribbella</taxon>
    </lineage>
</organism>
<dbReference type="PRINTS" id="PR00364">
    <property type="entry name" value="DISEASERSIST"/>
</dbReference>
<evidence type="ECO:0000256" key="5">
    <source>
        <dbReference type="SAM" id="MobiDB-lite"/>
    </source>
</evidence>
<gene>
    <name evidence="8" type="ORF">EV137_0599</name>
</gene>
<feature type="region of interest" description="Disordered" evidence="5">
    <location>
        <begin position="247"/>
        <end position="278"/>
    </location>
</feature>
<dbReference type="Proteomes" id="UP000295060">
    <property type="component" value="Unassembled WGS sequence"/>
</dbReference>
<dbReference type="CDD" id="cd15831">
    <property type="entry name" value="BTAD"/>
    <property type="match status" value="1"/>
</dbReference>
<dbReference type="InterPro" id="IPR001867">
    <property type="entry name" value="OmpR/PhoB-type_DNA-bd"/>
</dbReference>
<evidence type="ECO:0000256" key="4">
    <source>
        <dbReference type="ARBA" id="ARBA00023163"/>
    </source>
</evidence>
<dbReference type="SUPFAM" id="SSF52540">
    <property type="entry name" value="P-loop containing nucleoside triphosphate hydrolases"/>
    <property type="match status" value="1"/>
</dbReference>
<dbReference type="EMBL" id="SODU01000001">
    <property type="protein sequence ID" value="TDW93324.1"/>
    <property type="molecule type" value="Genomic_DNA"/>
</dbReference>
<evidence type="ECO:0000256" key="2">
    <source>
        <dbReference type="ARBA" id="ARBA00023015"/>
    </source>
</evidence>
<dbReference type="SMART" id="SM01043">
    <property type="entry name" value="BTAD"/>
    <property type="match status" value="1"/>
</dbReference>
<dbReference type="Gene3D" id="1.25.40.10">
    <property type="entry name" value="Tetratricopeptide repeat domain"/>
    <property type="match status" value="2"/>
</dbReference>
<proteinExistence type="inferred from homology"/>
<evidence type="ECO:0000313" key="9">
    <source>
        <dbReference type="Proteomes" id="UP000295060"/>
    </source>
</evidence>
<dbReference type="Gene3D" id="1.10.10.10">
    <property type="entry name" value="Winged helix-like DNA-binding domain superfamily/Winged helix DNA-binding domain"/>
    <property type="match status" value="1"/>
</dbReference>
<dbReference type="Pfam" id="PF13424">
    <property type="entry name" value="TPR_12"/>
    <property type="match status" value="2"/>
</dbReference>
<dbReference type="SUPFAM" id="SSF48452">
    <property type="entry name" value="TPR-like"/>
    <property type="match status" value="2"/>
</dbReference>
<dbReference type="InterPro" id="IPR011990">
    <property type="entry name" value="TPR-like_helical_dom_sf"/>
</dbReference>
<keyword evidence="4" id="KW-0804">Transcription</keyword>
<dbReference type="RefSeq" id="WP_134126361.1">
    <property type="nucleotide sequence ID" value="NZ_SODU01000001.1"/>
</dbReference>
<dbReference type="SUPFAM" id="SSF46894">
    <property type="entry name" value="C-terminal effector domain of the bipartite response regulators"/>
    <property type="match status" value="1"/>
</dbReference>
<keyword evidence="9" id="KW-1185">Reference proteome</keyword>
<sequence>MGGGARQVEVRLLGPFGVFVDGTEARVSAPRLRDLLGVLALSTGEPVPIEAIGHRVWSEQPPDRLRPTVQTCVSRLRTLLGPEVIRAHPEAYALTLPRENIDVLRFTDELERAHRLPVPADERKATAAALDLWTGTPFSDLTADWFTTAALPGLVERYLAARERRIDLDIAGGVLEPLLVEVHDLTAQYPFREPLWERLIRLLDLTGRHAEALACYDDVRRLIADELGVDPGAELRALYAELLAADAQPDSTPDSGPSTDPPVVVPRQLPAENSRVTGREDELKELNELLPAPDEKDPATVIAAICGIGGAGKTSLAIRWAHRVRHLFPDGDLYLNLRGFGPGDAMPTTAALRLLLGGLGLRAERIPSDEAAQSALLRSTLHGRRMLLLLDNARDAEQIRPLLPARGCLVIATSRDRLRSLVVRDGAHRITLGELPPVESERLIRSIAPDTQTDHVSELARSCRHLPLALAIIAEHAAGRTSQQVAELLAQLHTEQSVLDTFDGGDEATDLRAIFSWSHRALQGATARLYEHLGLLPVSDFAVPAVAALLGATVTDTCRLLARLADLHLVEDLGNGRFEMHDLVRAHAAEMGRLRPDRAEALERLFSWYTHTGYNARLLRDDRGSDRKLPPPAAGITPQQFPDAAAVVQWYDDERQTLAAVIRLAHATGHDRHTYELVESCEGDLSGRDLDLLTELLLLAQDSCTRLDDPLPEAFINNTLGLRYMDQRDDCERAIVHFERSVEIFRAAGLDLQASRGLGNLSVSHDMLGRTHQAIDLAHQALAIKRRLGDERGQANTLGNMAAMYHAAGRLDEAAEAAGEAIRYYRTIQSHRGEGSVLDTLAGIERSRGRYDEALSCHLESVRLHRDLGFPWGEAVVLTNLGHTYHAVGRIAEAKAAWQEALIICDRIHAPRSEDLDREQLVALLSQD</sequence>
<dbReference type="PANTHER" id="PTHR35807">
    <property type="entry name" value="TRANSCRIPTIONAL REGULATOR REDD-RELATED"/>
    <property type="match status" value="1"/>
</dbReference>
<dbReference type="InterPro" id="IPR005158">
    <property type="entry name" value="BTAD"/>
</dbReference>
<reference evidence="8 9" key="1">
    <citation type="submission" date="2019-03" db="EMBL/GenBank/DDBJ databases">
        <title>Genomic Encyclopedia of Type Strains, Phase III (KMG-III): the genomes of soil and plant-associated and newly described type strains.</title>
        <authorList>
            <person name="Whitman W."/>
        </authorList>
    </citation>
    <scope>NUCLEOTIDE SEQUENCE [LARGE SCALE GENOMIC DNA]</scope>
    <source>
        <strain evidence="8 9">VKMAc-2574</strain>
    </source>
</reference>
<dbReference type="SMART" id="SM00028">
    <property type="entry name" value="TPR"/>
    <property type="match status" value="5"/>
</dbReference>
<evidence type="ECO:0000256" key="3">
    <source>
        <dbReference type="ARBA" id="ARBA00023125"/>
    </source>
</evidence>
<feature type="compositionally biased region" description="Low complexity" evidence="5">
    <location>
        <begin position="247"/>
        <end position="258"/>
    </location>
</feature>